<keyword evidence="4" id="KW-1133">Transmembrane helix</keyword>
<gene>
    <name evidence="7" type="ORF">FHW12_001604</name>
</gene>
<evidence type="ECO:0000256" key="4">
    <source>
        <dbReference type="SAM" id="Phobius"/>
    </source>
</evidence>
<keyword evidence="8" id="KW-1185">Reference proteome</keyword>
<dbReference type="EMBL" id="JACGXL010000002">
    <property type="protein sequence ID" value="MBA8887390.1"/>
    <property type="molecule type" value="Genomic_DNA"/>
</dbReference>
<comment type="caution">
    <text evidence="7">The sequence shown here is derived from an EMBL/GenBank/DDBJ whole genome shotgun (WGS) entry which is preliminary data.</text>
</comment>
<dbReference type="InterPro" id="IPR043128">
    <property type="entry name" value="Rev_trsase/Diguanyl_cyclase"/>
</dbReference>
<evidence type="ECO:0000313" key="8">
    <source>
        <dbReference type="Proteomes" id="UP000550401"/>
    </source>
</evidence>
<dbReference type="NCBIfam" id="TIGR00254">
    <property type="entry name" value="GGDEF"/>
    <property type="match status" value="1"/>
</dbReference>
<keyword evidence="4" id="KW-0472">Membrane</keyword>
<feature type="domain" description="GGDEF" evidence="6">
    <location>
        <begin position="880"/>
        <end position="1018"/>
    </location>
</feature>
<dbReference type="FunFam" id="3.30.70.270:FF:000001">
    <property type="entry name" value="Diguanylate cyclase domain protein"/>
    <property type="match status" value="1"/>
</dbReference>
<dbReference type="InterPro" id="IPR013783">
    <property type="entry name" value="Ig-like_fold"/>
</dbReference>
<dbReference type="AlphaFoldDB" id="A0A839F2T2"/>
<reference evidence="7 8" key="1">
    <citation type="submission" date="2020-07" db="EMBL/GenBank/DDBJ databases">
        <title>Genomic Encyclopedia of Type Strains, Phase IV (KMG-V): Genome sequencing to study the core and pangenomes of soil and plant-associated prokaryotes.</title>
        <authorList>
            <person name="Whitman W."/>
        </authorList>
    </citation>
    <scope>NUCLEOTIDE SEQUENCE [LARGE SCALE GENOMIC DNA]</scope>
    <source>
        <strain evidence="7 8">RH2WT43</strain>
    </source>
</reference>
<dbReference type="InterPro" id="IPR050469">
    <property type="entry name" value="Diguanylate_Cyclase"/>
</dbReference>
<feature type="chain" id="PRO_5032842247" description="diguanylate cyclase" evidence="5">
    <location>
        <begin position="36"/>
        <end position="1041"/>
    </location>
</feature>
<dbReference type="GO" id="GO:0005886">
    <property type="term" value="C:plasma membrane"/>
    <property type="evidence" value="ECO:0007669"/>
    <property type="project" value="TreeGrafter"/>
</dbReference>
<dbReference type="GO" id="GO:0052621">
    <property type="term" value="F:diguanylate cyclase activity"/>
    <property type="evidence" value="ECO:0007669"/>
    <property type="project" value="UniProtKB-EC"/>
</dbReference>
<dbReference type="CDD" id="cd01949">
    <property type="entry name" value="GGDEF"/>
    <property type="match status" value="1"/>
</dbReference>
<evidence type="ECO:0000313" key="7">
    <source>
        <dbReference type="EMBL" id="MBA8887390.1"/>
    </source>
</evidence>
<proteinExistence type="predicted"/>
<dbReference type="Proteomes" id="UP000550401">
    <property type="component" value="Unassembled WGS sequence"/>
</dbReference>
<dbReference type="SUPFAM" id="SSF55073">
    <property type="entry name" value="Nucleotide cyclase"/>
    <property type="match status" value="1"/>
</dbReference>
<comment type="catalytic activity">
    <reaction evidence="3">
        <text>2 GTP = 3',3'-c-di-GMP + 2 diphosphate</text>
        <dbReference type="Rhea" id="RHEA:24898"/>
        <dbReference type="ChEBI" id="CHEBI:33019"/>
        <dbReference type="ChEBI" id="CHEBI:37565"/>
        <dbReference type="ChEBI" id="CHEBI:58805"/>
        <dbReference type="EC" id="2.7.7.65"/>
    </reaction>
</comment>
<dbReference type="Gene3D" id="2.60.40.10">
    <property type="entry name" value="Immunoglobulins"/>
    <property type="match status" value="1"/>
</dbReference>
<dbReference type="SMART" id="SM00267">
    <property type="entry name" value="GGDEF"/>
    <property type="match status" value="1"/>
</dbReference>
<evidence type="ECO:0000256" key="3">
    <source>
        <dbReference type="ARBA" id="ARBA00034247"/>
    </source>
</evidence>
<dbReference type="InterPro" id="IPR029787">
    <property type="entry name" value="Nucleotide_cyclase"/>
</dbReference>
<feature type="signal peptide" evidence="5">
    <location>
        <begin position="1"/>
        <end position="35"/>
    </location>
</feature>
<comment type="cofactor">
    <cofactor evidence="1">
        <name>Mg(2+)</name>
        <dbReference type="ChEBI" id="CHEBI:18420"/>
    </cofactor>
</comment>
<dbReference type="Gene3D" id="2.130.10.10">
    <property type="entry name" value="YVTN repeat-like/Quinoprotein amine dehydrogenase"/>
    <property type="match status" value="3"/>
</dbReference>
<dbReference type="PANTHER" id="PTHR45138:SF9">
    <property type="entry name" value="DIGUANYLATE CYCLASE DGCM-RELATED"/>
    <property type="match status" value="1"/>
</dbReference>
<dbReference type="EC" id="2.7.7.65" evidence="2"/>
<dbReference type="SUPFAM" id="SSF63829">
    <property type="entry name" value="Calcium-dependent phosphotriesterase"/>
    <property type="match status" value="1"/>
</dbReference>
<dbReference type="PROSITE" id="PS50887">
    <property type="entry name" value="GGDEF"/>
    <property type="match status" value="1"/>
</dbReference>
<evidence type="ECO:0000256" key="1">
    <source>
        <dbReference type="ARBA" id="ARBA00001946"/>
    </source>
</evidence>
<dbReference type="RefSeq" id="WP_182530465.1">
    <property type="nucleotide sequence ID" value="NZ_JACGXL010000002.1"/>
</dbReference>
<dbReference type="GO" id="GO:0043709">
    <property type="term" value="P:cell adhesion involved in single-species biofilm formation"/>
    <property type="evidence" value="ECO:0007669"/>
    <property type="project" value="TreeGrafter"/>
</dbReference>
<dbReference type="Gene3D" id="3.30.70.270">
    <property type="match status" value="1"/>
</dbReference>
<sequence>MLPIARRLRRSRGLAHARRIGAAVLALVFCAAAGAAPPAVVDGPAPTHDASLRWQSYRRYASREGVPRNWVTALAQDRDGFVYAGTEEGLARYDGRRWVGVPLPPGASTRQPYVTALAAAADGTLWIGTDTAGLYAWRDGRLERRALATAASGGVTCLQTDADVVWVGTDDGIDRCDADGCRALDAARGLHVRSLLPARGATVASLYVGTGDAGVVRIDDARGSSHRSAWRLTHADGLPDDAVAALAEWGGANGHDLWIATARGVARLADATLLVYAGASGFAGGASRFVRMPRASGGERLVATLSTGGLAEFDDDGHWRRTTTANGLPENAINTALVTDADQPSPVLWLGSGHSGVLRGEPQTWSAFVERDGLPHRVVLALGETRFLDGEEAVWIGTSGGSVRRDGDEWRSWLPAKYARSEVFDVVRDGDHLWVATREGLLRVASDGVRAYTSANSALPDDTVVGLHLQHGDGGDTLWLGTRHGIARVRGDRLEREAVPEEPADFFVRVLRDTRDASGAATLWAGSEHGLYFARDGAWRRLACSGLGDTAVFDLRERGAPGHAHGLWVATFDGVLRVDLDRDLACTRIALPTSPNAASIYQLQFDARERMYLFGANGVLRLPAGYRGPDDAGIERFDLADGLPDLEFTRASLLDAQGRLWGGTIEGAAMYDPASERPPAAPRPLRILAAKEERGGGDLGDSADLDEASSNVAFELGLLSYQRDYRTRYRTQLVGLEPQPGEWNDSAHRSYSRLPPGRYEFRAWARAADGVESGTVSHAFRVHAPWWRRPWAFLLYAAAMILLGLFAGRVRARAFAARARALEHEVGERTRALAEANRQLAHASLTDPLTGLWNRRYFGLELPPECERAIRRAVRGECAADLIFVLADVDHFKRINDAHGHAAGDAVLVEFARRVRALLRSGDVALRWGGEEFLVVLRDTERERACASALRLRDAIASTPFIVGATPLQVTCSIGWAAFPFDARAPRHGSVDQVITFADAALYRAKCAGRDRVVGARADAGSVGGIAYVEADIEGVGADAG</sequence>
<evidence type="ECO:0000256" key="5">
    <source>
        <dbReference type="SAM" id="SignalP"/>
    </source>
</evidence>
<evidence type="ECO:0000259" key="6">
    <source>
        <dbReference type="PROSITE" id="PS50887"/>
    </source>
</evidence>
<keyword evidence="4" id="KW-0812">Transmembrane</keyword>
<organism evidence="7 8">
    <name type="scientific">Dokdonella fugitiva</name>
    <dbReference type="NCBI Taxonomy" id="328517"/>
    <lineage>
        <taxon>Bacteria</taxon>
        <taxon>Pseudomonadati</taxon>
        <taxon>Pseudomonadota</taxon>
        <taxon>Gammaproteobacteria</taxon>
        <taxon>Lysobacterales</taxon>
        <taxon>Rhodanobacteraceae</taxon>
        <taxon>Dokdonella</taxon>
    </lineage>
</organism>
<feature type="transmembrane region" description="Helical" evidence="4">
    <location>
        <begin position="791"/>
        <end position="810"/>
    </location>
</feature>
<dbReference type="InterPro" id="IPR015943">
    <property type="entry name" value="WD40/YVTN_repeat-like_dom_sf"/>
</dbReference>
<keyword evidence="5" id="KW-0732">Signal</keyword>
<dbReference type="Pfam" id="PF00990">
    <property type="entry name" value="GGDEF"/>
    <property type="match status" value="1"/>
</dbReference>
<name>A0A839F2T2_9GAMM</name>
<accession>A0A839F2T2</accession>
<evidence type="ECO:0000256" key="2">
    <source>
        <dbReference type="ARBA" id="ARBA00012528"/>
    </source>
</evidence>
<dbReference type="GO" id="GO:1902201">
    <property type="term" value="P:negative regulation of bacterial-type flagellum-dependent cell motility"/>
    <property type="evidence" value="ECO:0007669"/>
    <property type="project" value="TreeGrafter"/>
</dbReference>
<dbReference type="InterPro" id="IPR000160">
    <property type="entry name" value="GGDEF_dom"/>
</dbReference>
<protein>
    <recommendedName>
        <fullName evidence="2">diguanylate cyclase</fullName>
        <ecNumber evidence="2">2.7.7.65</ecNumber>
    </recommendedName>
</protein>
<dbReference type="PANTHER" id="PTHR45138">
    <property type="entry name" value="REGULATORY COMPONENTS OF SENSORY TRANSDUCTION SYSTEM"/>
    <property type="match status" value="1"/>
</dbReference>